<proteinExistence type="predicted"/>
<evidence type="ECO:0000313" key="2">
    <source>
        <dbReference type="EMBL" id="SKA95597.1"/>
    </source>
</evidence>
<sequence length="111" mass="12276">MLRLLVPVGVWGAALSILSFVKFPALLPQLIGLPVFFAGLVGLLVMCACFAWTRNQEELAGFTTLNGYARNLEQRDPHTRATIREAGEPFLEPSVFASLVAESKKLMKEKR</sequence>
<dbReference type="RefSeq" id="WP_139368686.1">
    <property type="nucleotide sequence ID" value="NZ_FUYG01000005.1"/>
</dbReference>
<evidence type="ECO:0000313" key="3">
    <source>
        <dbReference type="Proteomes" id="UP000189735"/>
    </source>
</evidence>
<evidence type="ECO:0000256" key="1">
    <source>
        <dbReference type="SAM" id="Phobius"/>
    </source>
</evidence>
<gene>
    <name evidence="2" type="ORF">SAMN06295879_2037</name>
</gene>
<feature type="transmembrane region" description="Helical" evidence="1">
    <location>
        <begin position="30"/>
        <end position="52"/>
    </location>
</feature>
<keyword evidence="1" id="KW-0812">Transmembrane</keyword>
<dbReference type="AlphaFoldDB" id="A0A1T4Y1A8"/>
<organism evidence="2 3">
    <name type="scientific">Agreia bicolorata</name>
    <dbReference type="NCBI Taxonomy" id="110935"/>
    <lineage>
        <taxon>Bacteria</taxon>
        <taxon>Bacillati</taxon>
        <taxon>Actinomycetota</taxon>
        <taxon>Actinomycetes</taxon>
        <taxon>Micrococcales</taxon>
        <taxon>Microbacteriaceae</taxon>
        <taxon>Agreia</taxon>
    </lineage>
</organism>
<reference evidence="3" key="1">
    <citation type="submission" date="2017-02" db="EMBL/GenBank/DDBJ databases">
        <authorList>
            <person name="Varghese N."/>
            <person name="Submissions S."/>
        </authorList>
    </citation>
    <scope>NUCLEOTIDE SEQUENCE [LARGE SCALE GENOMIC DNA]</scope>
    <source>
        <strain evidence="3">VKM Ac-2052</strain>
    </source>
</reference>
<dbReference type="EMBL" id="FUYG01000005">
    <property type="protein sequence ID" value="SKA95597.1"/>
    <property type="molecule type" value="Genomic_DNA"/>
</dbReference>
<name>A0A1T4Y1A8_9MICO</name>
<keyword evidence="1" id="KW-0472">Membrane</keyword>
<accession>A0A1T4Y1A8</accession>
<protein>
    <submittedName>
        <fullName evidence="2">Uncharacterized protein</fullName>
    </submittedName>
</protein>
<keyword evidence="1" id="KW-1133">Transmembrane helix</keyword>
<dbReference type="Proteomes" id="UP000189735">
    <property type="component" value="Unassembled WGS sequence"/>
</dbReference>